<dbReference type="AlphaFoldDB" id="A0AAD4FPZ4"/>
<dbReference type="InterPro" id="IPR027268">
    <property type="entry name" value="Peptidase_M4/M1_CTD_sf"/>
</dbReference>
<name>A0AAD4FPZ4_9GAMM</name>
<evidence type="ECO:0000313" key="3">
    <source>
        <dbReference type="Proteomes" id="UP000016487"/>
    </source>
</evidence>
<dbReference type="InterPro" id="IPR007963">
    <property type="entry name" value="Peptidase_M61_catalytic"/>
</dbReference>
<protein>
    <recommendedName>
        <fullName evidence="1">PDZ domain-containing protein</fullName>
    </recommendedName>
</protein>
<dbReference type="SUPFAM" id="SSF55486">
    <property type="entry name" value="Metalloproteases ('zincins'), catalytic domain"/>
    <property type="match status" value="1"/>
</dbReference>
<dbReference type="InterPro" id="IPR001478">
    <property type="entry name" value="PDZ"/>
</dbReference>
<dbReference type="SMART" id="SM00228">
    <property type="entry name" value="PDZ"/>
    <property type="match status" value="1"/>
</dbReference>
<comment type="caution">
    <text evidence="2">The sequence shown here is derived from an EMBL/GenBank/DDBJ whole genome shotgun (WGS) entry which is preliminary data.</text>
</comment>
<dbReference type="Pfam" id="PF05299">
    <property type="entry name" value="Peptidase_M61"/>
    <property type="match status" value="1"/>
</dbReference>
<organism evidence="2 3">
    <name type="scientific">Pseudoalteromonas citrea</name>
    <dbReference type="NCBI Taxonomy" id="43655"/>
    <lineage>
        <taxon>Bacteria</taxon>
        <taxon>Pseudomonadati</taxon>
        <taxon>Pseudomonadota</taxon>
        <taxon>Gammaproteobacteria</taxon>
        <taxon>Alteromonadales</taxon>
        <taxon>Pseudoalteromonadaceae</taxon>
        <taxon>Pseudoalteromonas</taxon>
    </lineage>
</organism>
<sequence length="633" mass="71695">MILRFAGISSNKNGDSPRFINKKIRDLIGSKKTLLFKKVMINKPTLIALACTPFLSFAEVEYQLKIDQGAHHLGDVSITFPKSAQSHLDIQLPDWRTGRYEILNLANGVRLFNAEDQNGNVLEWNKVDKNTWRVHFDEPTEVNIDYQVYANELGLRARHIDDSHAFIDASGFFMFSDSFRQEPVSVELEVPKEWRSVSGMAFGDNKHSFVAKNYDILLDSPIETGINELRKFEVDGRQYELVIWGEGNYDVALMLRDLKKLVKTGSLIWDDYPYQRYVFMVHATSGARGATEHLNSTIIQRHRDSFAKRDDYVAFISTAAHEFIHTWNVKNYRPEGLVPYDYTDINYSNLLWLAEGSTSYLEDYLLLSAGITTNKEYFKGLTRTINRHLNTPGREIQSAAQTSFDKWINQGGDHGKNYSTNIYSEGALVSMALDIDLLVKSDGKVSYKDVHRELYKQHKLPNSFTSADVKAILKQLSGRDYSQWWAKHVDGPLNLDFDALLAQVGLEHVRPSSAKTVASMGATAKNRGEVLVLNHVAREGAAWAAGLTSGDKIVAVNKHHVRKSLNATLQRFSAGEKVEVEFIRRDKLMSTTLTLSLDHSKPKLVQPILTPSIMQAKLYKAWMGVAHPYQTTN</sequence>
<dbReference type="InterPro" id="IPR040756">
    <property type="entry name" value="Peptidase_M61_N"/>
</dbReference>
<dbReference type="InterPro" id="IPR024191">
    <property type="entry name" value="Peptidase_M61"/>
</dbReference>
<reference evidence="2" key="1">
    <citation type="journal article" date="2012" name="J. Bacteriol.">
        <title>Genome sequences of type strains of seven species of the marine bacterium Pseudoalteromonas.</title>
        <authorList>
            <person name="Xie B.B."/>
            <person name="Shu Y.L."/>
            <person name="Qin Q.L."/>
            <person name="Rong J.C."/>
            <person name="Zhang X.Y."/>
            <person name="Chen X.L."/>
            <person name="Shi M."/>
            <person name="He H.L."/>
            <person name="Zhou B.C."/>
            <person name="Zhang Y.Z."/>
        </authorList>
    </citation>
    <scope>NUCLEOTIDE SEQUENCE</scope>
    <source>
        <strain evidence="2">DSM 8771</strain>
    </source>
</reference>
<dbReference type="Gene3D" id="1.10.390.10">
    <property type="entry name" value="Neutral Protease Domain 2"/>
    <property type="match status" value="1"/>
</dbReference>
<dbReference type="Gene3D" id="2.30.42.10">
    <property type="match status" value="1"/>
</dbReference>
<dbReference type="Pfam" id="PF13180">
    <property type="entry name" value="PDZ_2"/>
    <property type="match status" value="1"/>
</dbReference>
<dbReference type="Pfam" id="PF17899">
    <property type="entry name" value="Peptidase_M61_N"/>
    <property type="match status" value="1"/>
</dbReference>
<dbReference type="SUPFAM" id="SSF50156">
    <property type="entry name" value="PDZ domain-like"/>
    <property type="match status" value="1"/>
</dbReference>
<evidence type="ECO:0000313" key="2">
    <source>
        <dbReference type="EMBL" id="KAF7764610.1"/>
    </source>
</evidence>
<dbReference type="Proteomes" id="UP000016487">
    <property type="component" value="Unassembled WGS sequence"/>
</dbReference>
<accession>A0AAD4FPZ4</accession>
<dbReference type="EMBL" id="AHBZ03000027">
    <property type="protein sequence ID" value="KAF7764610.1"/>
    <property type="molecule type" value="Genomic_DNA"/>
</dbReference>
<reference evidence="2" key="2">
    <citation type="submission" date="2015-03" db="EMBL/GenBank/DDBJ databases">
        <title>Genome sequence of Pseudoalteromonas citrea.</title>
        <authorList>
            <person name="Xie B.-B."/>
            <person name="Rong J.-C."/>
            <person name="Qin Q.-L."/>
            <person name="Zhang Y.-Z."/>
        </authorList>
    </citation>
    <scope>NUCLEOTIDE SEQUENCE</scope>
    <source>
        <strain evidence="2">DSM 8771</strain>
    </source>
</reference>
<gene>
    <name evidence="2" type="ORF">PCIT_b0649</name>
</gene>
<proteinExistence type="predicted"/>
<dbReference type="Gene3D" id="2.60.40.3650">
    <property type="match status" value="1"/>
</dbReference>
<feature type="domain" description="PDZ" evidence="1">
    <location>
        <begin position="518"/>
        <end position="586"/>
    </location>
</feature>
<dbReference type="InterPro" id="IPR036034">
    <property type="entry name" value="PDZ_sf"/>
</dbReference>
<dbReference type="PIRSF" id="PIRSF016493">
    <property type="entry name" value="Glycyl_aminpptds"/>
    <property type="match status" value="1"/>
</dbReference>
<evidence type="ECO:0000259" key="1">
    <source>
        <dbReference type="SMART" id="SM00228"/>
    </source>
</evidence>